<evidence type="ECO:0000256" key="5">
    <source>
        <dbReference type="ARBA" id="ARBA00023274"/>
    </source>
</evidence>
<evidence type="ECO:0000256" key="4">
    <source>
        <dbReference type="ARBA" id="ARBA00022980"/>
    </source>
</evidence>
<name>A0A7J5XT39_DISMA</name>
<dbReference type="InterPro" id="IPR011332">
    <property type="entry name" value="Ribosomal_zn-bd"/>
</dbReference>
<comment type="cofactor">
    <cofactor evidence="1">
        <name>Zn(2+)</name>
        <dbReference type="ChEBI" id="CHEBI:29105"/>
    </cofactor>
</comment>
<dbReference type="PANTHER" id="PTHR11594">
    <property type="entry name" value="40S RIBOSOMAL PROTEIN S27"/>
    <property type="match status" value="1"/>
</dbReference>
<dbReference type="Proteomes" id="UP000518266">
    <property type="component" value="Unassembled WGS sequence"/>
</dbReference>
<dbReference type="GO" id="GO:0006412">
    <property type="term" value="P:translation"/>
    <property type="evidence" value="ECO:0007669"/>
    <property type="project" value="InterPro"/>
</dbReference>
<evidence type="ECO:0000313" key="6">
    <source>
        <dbReference type="EMBL" id="KAF3839719.1"/>
    </source>
</evidence>
<dbReference type="GO" id="GO:1990904">
    <property type="term" value="C:ribonucleoprotein complex"/>
    <property type="evidence" value="ECO:0007669"/>
    <property type="project" value="UniProtKB-KW"/>
</dbReference>
<comment type="similarity">
    <text evidence="2">Belongs to the eukaryotic ribosomal protein eS27 family.</text>
</comment>
<dbReference type="InterPro" id="IPR023407">
    <property type="entry name" value="Ribosomal_eS27_Zn-bd_dom_sf"/>
</dbReference>
<organism evidence="6 7">
    <name type="scientific">Dissostichus mawsoni</name>
    <name type="common">Antarctic cod</name>
    <dbReference type="NCBI Taxonomy" id="36200"/>
    <lineage>
        <taxon>Eukaryota</taxon>
        <taxon>Metazoa</taxon>
        <taxon>Chordata</taxon>
        <taxon>Craniata</taxon>
        <taxon>Vertebrata</taxon>
        <taxon>Euteleostomi</taxon>
        <taxon>Actinopterygii</taxon>
        <taxon>Neopterygii</taxon>
        <taxon>Teleostei</taxon>
        <taxon>Neoteleostei</taxon>
        <taxon>Acanthomorphata</taxon>
        <taxon>Eupercaria</taxon>
        <taxon>Perciformes</taxon>
        <taxon>Notothenioidei</taxon>
        <taxon>Nototheniidae</taxon>
        <taxon>Dissostichus</taxon>
    </lineage>
</organism>
<keyword evidence="5" id="KW-0687">Ribonucleoprotein</keyword>
<keyword evidence="7" id="KW-1185">Reference proteome</keyword>
<evidence type="ECO:0000256" key="1">
    <source>
        <dbReference type="ARBA" id="ARBA00001947"/>
    </source>
</evidence>
<keyword evidence="3" id="KW-0862">Zinc</keyword>
<dbReference type="Pfam" id="PF01667">
    <property type="entry name" value="Ribosomal_S27e"/>
    <property type="match status" value="1"/>
</dbReference>
<accession>A0A7J5XT39</accession>
<proteinExistence type="inferred from homology"/>
<dbReference type="InterPro" id="IPR000592">
    <property type="entry name" value="Ribosomal_eS27"/>
</dbReference>
<evidence type="ECO:0000256" key="3">
    <source>
        <dbReference type="ARBA" id="ARBA00022833"/>
    </source>
</evidence>
<protein>
    <recommendedName>
        <fullName evidence="8">40S ribosomal protein S27</fullName>
    </recommendedName>
</protein>
<dbReference type="EMBL" id="JAAKFY010000021">
    <property type="protein sequence ID" value="KAF3839719.1"/>
    <property type="molecule type" value="Genomic_DNA"/>
</dbReference>
<gene>
    <name evidence="6" type="ORF">F7725_018436</name>
</gene>
<keyword evidence="4" id="KW-0689">Ribosomal protein</keyword>
<dbReference type="SUPFAM" id="SSF57829">
    <property type="entry name" value="Zn-binding ribosomal proteins"/>
    <property type="match status" value="1"/>
</dbReference>
<comment type="caution">
    <text evidence="6">The sequence shown here is derived from an EMBL/GenBank/DDBJ whole genome shotgun (WGS) entry which is preliminary data.</text>
</comment>
<evidence type="ECO:0000256" key="2">
    <source>
        <dbReference type="ARBA" id="ARBA00010919"/>
    </source>
</evidence>
<evidence type="ECO:0008006" key="8">
    <source>
        <dbReference type="Google" id="ProtNLM"/>
    </source>
</evidence>
<reference evidence="6 7" key="1">
    <citation type="submission" date="2020-03" db="EMBL/GenBank/DDBJ databases">
        <title>Dissostichus mawsoni Genome sequencing and assembly.</title>
        <authorList>
            <person name="Park H."/>
        </authorList>
    </citation>
    <scope>NUCLEOTIDE SEQUENCE [LARGE SCALE GENOMIC DNA]</scope>
    <source>
        <strain evidence="6">DM0001</strain>
        <tissue evidence="6">Muscle</tissue>
    </source>
</reference>
<dbReference type="GO" id="GO:0005840">
    <property type="term" value="C:ribosome"/>
    <property type="evidence" value="ECO:0007669"/>
    <property type="project" value="UniProtKB-KW"/>
</dbReference>
<dbReference type="Gene3D" id="2.20.25.100">
    <property type="entry name" value="Zn-binding ribosomal proteins"/>
    <property type="match status" value="1"/>
</dbReference>
<sequence>MPLRLSDQPRDPEAEATLLESDGEGMSGFSHSEMTGAGESVCPITGRSNIRTCATLCLVLILSRQKEEDGVEIKAPRSHRFPCPPLLLATALGTRCIVFANRNLPSVMTRHAEDVQEPDDAAGSVVVLMLGRRGSCLATASCCCNKGGGDSLTDAIGRTVELYNADMPLAKDLLHPSSEEERGVTEKTPRSESQLLLYGCCYKITTVFSHAQTVVLCVGCSTVLCQPTGGKARLTEGCSFRKKTALVGPDVVELSLGGE</sequence>
<dbReference type="FunFam" id="2.20.25.100:FF:000001">
    <property type="entry name" value="40S ribosomal protein S27"/>
    <property type="match status" value="1"/>
</dbReference>
<dbReference type="AlphaFoldDB" id="A0A7J5XT39"/>
<dbReference type="OrthoDB" id="5567124at2759"/>
<dbReference type="GO" id="GO:0003735">
    <property type="term" value="F:structural constituent of ribosome"/>
    <property type="evidence" value="ECO:0007669"/>
    <property type="project" value="InterPro"/>
</dbReference>
<evidence type="ECO:0000313" key="7">
    <source>
        <dbReference type="Proteomes" id="UP000518266"/>
    </source>
</evidence>